<dbReference type="RefSeq" id="XP_022503239.1">
    <property type="nucleotide sequence ID" value="XM_022640590.1"/>
</dbReference>
<reference evidence="2 3" key="1">
    <citation type="submission" date="2016-03" db="EMBL/GenBank/DDBJ databases">
        <title>The draft genome sequence of Fonsecaea nubica causative agent of cutaneous subcutaneous infection in human host.</title>
        <authorList>
            <person name="Costa F."/>
            <person name="Sybren D.H."/>
            <person name="Raittz R.T."/>
            <person name="Weiss V.A."/>
            <person name="Leao A.C."/>
            <person name="Gomes R."/>
            <person name="De Souza E.M."/>
            <person name="Pedrosa F.O."/>
            <person name="Steffens M.B."/>
            <person name="Bombassaro A."/>
            <person name="Tadra-Sfeir M.Z."/>
            <person name="Moreno L.F."/>
            <person name="Najafzadeh M.J."/>
            <person name="Felipe M.S."/>
            <person name="Teixeira M."/>
            <person name="Sun J."/>
            <person name="Xi L."/>
            <person name="Castro M.A."/>
            <person name="Vicente V.A."/>
        </authorList>
    </citation>
    <scope>NUCLEOTIDE SEQUENCE [LARGE SCALE GENOMIC DNA]</scope>
    <source>
        <strain evidence="2 3">CBS 269.64</strain>
    </source>
</reference>
<evidence type="ECO:0000313" key="3">
    <source>
        <dbReference type="Proteomes" id="UP000185904"/>
    </source>
</evidence>
<dbReference type="AlphaFoldDB" id="A0A178D994"/>
<dbReference type="GO" id="GO:0016787">
    <property type="term" value="F:hydrolase activity"/>
    <property type="evidence" value="ECO:0007669"/>
    <property type="project" value="InterPro"/>
</dbReference>
<dbReference type="EMBL" id="LVCJ01000010">
    <property type="protein sequence ID" value="OAL38227.1"/>
    <property type="molecule type" value="Genomic_DNA"/>
</dbReference>
<dbReference type="SUPFAM" id="SSF56300">
    <property type="entry name" value="Metallo-dependent phosphatases"/>
    <property type="match status" value="1"/>
</dbReference>
<evidence type="ECO:0000259" key="1">
    <source>
        <dbReference type="Pfam" id="PF00149"/>
    </source>
</evidence>
<evidence type="ECO:0000313" key="2">
    <source>
        <dbReference type="EMBL" id="OAL38227.1"/>
    </source>
</evidence>
<dbReference type="PANTHER" id="PTHR37844:SF2">
    <property type="entry name" value="SER_THR PROTEIN PHOSPHATASE SUPERFAMILY (AFU_ORTHOLOGUE AFUA_1G14840)"/>
    <property type="match status" value="1"/>
</dbReference>
<dbReference type="Proteomes" id="UP000185904">
    <property type="component" value="Unassembled WGS sequence"/>
</dbReference>
<dbReference type="InterPro" id="IPR029052">
    <property type="entry name" value="Metallo-depent_PP-like"/>
</dbReference>
<accession>A0A178D994</accession>
<dbReference type="InterPro" id="IPR004843">
    <property type="entry name" value="Calcineurin-like_PHP"/>
</dbReference>
<dbReference type="OrthoDB" id="3259529at2759"/>
<dbReference type="Gene3D" id="3.60.21.10">
    <property type="match status" value="1"/>
</dbReference>
<organism evidence="2 3">
    <name type="scientific">Fonsecaea nubica</name>
    <dbReference type="NCBI Taxonomy" id="856822"/>
    <lineage>
        <taxon>Eukaryota</taxon>
        <taxon>Fungi</taxon>
        <taxon>Dikarya</taxon>
        <taxon>Ascomycota</taxon>
        <taxon>Pezizomycotina</taxon>
        <taxon>Eurotiomycetes</taxon>
        <taxon>Chaetothyriomycetidae</taxon>
        <taxon>Chaetothyriales</taxon>
        <taxon>Herpotrichiellaceae</taxon>
        <taxon>Fonsecaea</taxon>
    </lineage>
</organism>
<dbReference type="Pfam" id="PF00149">
    <property type="entry name" value="Metallophos"/>
    <property type="match status" value="1"/>
</dbReference>
<name>A0A178D994_9EURO</name>
<comment type="caution">
    <text evidence="2">The sequence shown here is derived from an EMBL/GenBank/DDBJ whole genome shotgun (WGS) entry which is preliminary data.</text>
</comment>
<gene>
    <name evidence="2" type="ORF">AYO20_02286</name>
</gene>
<dbReference type="GeneID" id="34585709"/>
<sequence>MLLGLHIKDAHFSTTTWVLQSAQAAFQILSDLHLETGNQYKSFQVPVQAPILILAGDIGRLHDYENYLFFISTQCANFDQVCLVLGNHEFYGVSRAEGLELAYRLQREPSTLGKLSVLNRTRLDVDPSICVLGCTLQSHIRTENRAEVQSRIKDFRRIHDWSVDDHNTEHAKDLEWLRNEVDLIRLESKRLSREKTILVITHHAPIRKGSSHPKHEENPWADGFATDLLGVPEGISRVDWWIFGHTHFTNQWRQHGVNLVSNQRGYAFNTGNEAQLSQEPYQQRIWRIISSSFTREMRFDPRKCIEVKAL</sequence>
<keyword evidence="3" id="KW-1185">Reference proteome</keyword>
<protein>
    <recommendedName>
        <fullName evidence="1">Calcineurin-like phosphoesterase domain-containing protein</fullName>
    </recommendedName>
</protein>
<dbReference type="PANTHER" id="PTHR37844">
    <property type="entry name" value="SER/THR PROTEIN PHOSPHATASE SUPERFAMILY (AFU_ORTHOLOGUE AFUA_1G14840)"/>
    <property type="match status" value="1"/>
</dbReference>
<feature type="domain" description="Calcineurin-like phosphoesterase" evidence="1">
    <location>
        <begin position="29"/>
        <end position="247"/>
    </location>
</feature>
<proteinExistence type="predicted"/>